<organism evidence="8">
    <name type="scientific">freshwater metagenome</name>
    <dbReference type="NCBI Taxonomy" id="449393"/>
    <lineage>
        <taxon>unclassified sequences</taxon>
        <taxon>metagenomes</taxon>
        <taxon>ecological metagenomes</taxon>
    </lineage>
</organism>
<evidence type="ECO:0000259" key="6">
    <source>
        <dbReference type="PROSITE" id="PS51201"/>
    </source>
</evidence>
<evidence type="ECO:0000256" key="1">
    <source>
        <dbReference type="ARBA" id="ARBA00022448"/>
    </source>
</evidence>
<dbReference type="PANTHER" id="PTHR43833">
    <property type="entry name" value="POTASSIUM CHANNEL PROTEIN 2-RELATED-RELATED"/>
    <property type="match status" value="1"/>
</dbReference>
<dbReference type="Pfam" id="PF02080">
    <property type="entry name" value="TrkA_C"/>
    <property type="match status" value="1"/>
</dbReference>
<keyword evidence="3" id="KW-0630">Potassium</keyword>
<evidence type="ECO:0000313" key="8">
    <source>
        <dbReference type="EMBL" id="CAB4900182.1"/>
    </source>
</evidence>
<feature type="domain" description="RCK C-terminal" evidence="7">
    <location>
        <begin position="134"/>
        <end position="215"/>
    </location>
</feature>
<reference evidence="8" key="1">
    <citation type="submission" date="2020-05" db="EMBL/GenBank/DDBJ databases">
        <authorList>
            <person name="Chiriac C."/>
            <person name="Salcher M."/>
            <person name="Ghai R."/>
            <person name="Kavagutti S V."/>
        </authorList>
    </citation>
    <scope>NUCLEOTIDE SEQUENCE</scope>
</reference>
<dbReference type="InterPro" id="IPR050721">
    <property type="entry name" value="Trk_Ktr_HKT_K-transport"/>
</dbReference>
<dbReference type="SUPFAM" id="SSF116726">
    <property type="entry name" value="TrkA C-terminal domain-like"/>
    <property type="match status" value="1"/>
</dbReference>
<name>A0A6J7FWC8_9ZZZZ</name>
<dbReference type="InterPro" id="IPR036291">
    <property type="entry name" value="NAD(P)-bd_dom_sf"/>
</dbReference>
<dbReference type="GO" id="GO:0015079">
    <property type="term" value="F:potassium ion transmembrane transporter activity"/>
    <property type="evidence" value="ECO:0007669"/>
    <property type="project" value="InterPro"/>
</dbReference>
<gene>
    <name evidence="8" type="ORF">UFOPK3610_00076</name>
</gene>
<dbReference type="Gene3D" id="3.40.50.720">
    <property type="entry name" value="NAD(P)-binding Rossmann-like Domain"/>
    <property type="match status" value="1"/>
</dbReference>
<evidence type="ECO:0000256" key="2">
    <source>
        <dbReference type="ARBA" id="ARBA00022538"/>
    </source>
</evidence>
<dbReference type="PRINTS" id="PR00335">
    <property type="entry name" value="KUPTAKETRKA"/>
</dbReference>
<protein>
    <submittedName>
        <fullName evidence="8">Unannotated protein</fullName>
    </submittedName>
</protein>
<feature type="domain" description="RCK N-terminal" evidence="6">
    <location>
        <begin position="1"/>
        <end position="114"/>
    </location>
</feature>
<dbReference type="InterPro" id="IPR036721">
    <property type="entry name" value="RCK_C_sf"/>
</dbReference>
<dbReference type="PROSITE" id="PS51201">
    <property type="entry name" value="RCK_N"/>
    <property type="match status" value="1"/>
</dbReference>
<dbReference type="PROSITE" id="PS51202">
    <property type="entry name" value="RCK_C"/>
    <property type="match status" value="1"/>
</dbReference>
<keyword evidence="1" id="KW-0813">Transport</keyword>
<dbReference type="EMBL" id="CAFBMR010000001">
    <property type="protein sequence ID" value="CAB4900182.1"/>
    <property type="molecule type" value="Genomic_DNA"/>
</dbReference>
<dbReference type="PANTHER" id="PTHR43833:SF5">
    <property type="entry name" value="TRK SYSTEM POTASSIUM UPTAKE PROTEIN TRKA"/>
    <property type="match status" value="1"/>
</dbReference>
<evidence type="ECO:0000256" key="3">
    <source>
        <dbReference type="ARBA" id="ARBA00022958"/>
    </source>
</evidence>
<accession>A0A6J7FWC8</accession>
<keyword evidence="2" id="KW-0633">Potassium transport</keyword>
<sequence length="215" mass="22865">MRIAIAGAGKVGRSIARELLANGHEVLLIDKDANPGVVEGAETLHADACELASLESANLPQCQVMVAATGDDKVNLVVSLLAKTEYGVPRVVARVNHPKNEWMFDESWGVDVAVSTPRMLSALVEEAVSVGDLVRLFSFRQGQANLVEITLSARSPVVGKCVRDVAWPTDVALVTIVRGPRVIAPSPDDALEIGDELLFVAAPDQEPALRTIVAD</sequence>
<dbReference type="InterPro" id="IPR006037">
    <property type="entry name" value="RCK_C"/>
</dbReference>
<dbReference type="InterPro" id="IPR006036">
    <property type="entry name" value="K_uptake_TrkA"/>
</dbReference>
<dbReference type="Pfam" id="PF02254">
    <property type="entry name" value="TrkA_N"/>
    <property type="match status" value="1"/>
</dbReference>
<proteinExistence type="predicted"/>
<dbReference type="InterPro" id="IPR003148">
    <property type="entry name" value="RCK_N"/>
</dbReference>
<dbReference type="AlphaFoldDB" id="A0A6J7FWC8"/>
<evidence type="ECO:0000259" key="7">
    <source>
        <dbReference type="PROSITE" id="PS51202"/>
    </source>
</evidence>
<evidence type="ECO:0000256" key="4">
    <source>
        <dbReference type="ARBA" id="ARBA00023027"/>
    </source>
</evidence>
<dbReference type="SUPFAM" id="SSF51735">
    <property type="entry name" value="NAD(P)-binding Rossmann-fold domains"/>
    <property type="match status" value="1"/>
</dbReference>
<dbReference type="GO" id="GO:0005886">
    <property type="term" value="C:plasma membrane"/>
    <property type="evidence" value="ECO:0007669"/>
    <property type="project" value="InterPro"/>
</dbReference>
<keyword evidence="4" id="KW-0520">NAD</keyword>
<dbReference type="Gene3D" id="3.30.70.1450">
    <property type="entry name" value="Regulator of K+ conductance, C-terminal domain"/>
    <property type="match status" value="1"/>
</dbReference>
<evidence type="ECO:0000256" key="5">
    <source>
        <dbReference type="ARBA" id="ARBA00023065"/>
    </source>
</evidence>
<keyword evidence="5" id="KW-0406">Ion transport</keyword>